<evidence type="ECO:0000256" key="2">
    <source>
        <dbReference type="ARBA" id="ARBA00007898"/>
    </source>
</evidence>
<keyword evidence="9" id="KW-1185">Reference proteome</keyword>
<proteinExistence type="inferred from homology"/>
<evidence type="ECO:0000256" key="1">
    <source>
        <dbReference type="ARBA" id="ARBA00001526"/>
    </source>
</evidence>
<comment type="catalytic activity">
    <reaction evidence="1">
        <text>a beta-lactam + H2O = a substituted beta-amino acid</text>
        <dbReference type="Rhea" id="RHEA:20401"/>
        <dbReference type="ChEBI" id="CHEBI:15377"/>
        <dbReference type="ChEBI" id="CHEBI:35627"/>
        <dbReference type="ChEBI" id="CHEBI:140347"/>
        <dbReference type="EC" id="3.5.2.6"/>
    </reaction>
</comment>
<keyword evidence="6" id="KW-0046">Antibiotic resistance</keyword>
<accession>A0A4Q7YXY9</accession>
<dbReference type="GO" id="GO:0008800">
    <property type="term" value="F:beta-lactamase activity"/>
    <property type="evidence" value="ECO:0007669"/>
    <property type="project" value="UniProtKB-EC"/>
</dbReference>
<dbReference type="PANTHER" id="PTHR30627">
    <property type="entry name" value="PEPTIDOGLYCAN D,D-TRANSPEPTIDASE"/>
    <property type="match status" value="1"/>
</dbReference>
<protein>
    <recommendedName>
        <fullName evidence="3">beta-lactamase</fullName>
        <ecNumber evidence="3">3.5.2.6</ecNumber>
    </recommendedName>
</protein>
<dbReference type="EC" id="3.5.2.6" evidence="3"/>
<dbReference type="AlphaFoldDB" id="A0A4Q7YXY9"/>
<dbReference type="InterPro" id="IPR001460">
    <property type="entry name" value="PCN-bd_Tpept"/>
</dbReference>
<evidence type="ECO:0000313" key="9">
    <source>
        <dbReference type="Proteomes" id="UP000292958"/>
    </source>
</evidence>
<dbReference type="SUPFAM" id="SSF56601">
    <property type="entry name" value="beta-lactamase/transpeptidase-like"/>
    <property type="match status" value="1"/>
</dbReference>
<evidence type="ECO:0000259" key="7">
    <source>
        <dbReference type="Pfam" id="PF00905"/>
    </source>
</evidence>
<name>A0A4Q7YXY9_9BACT</name>
<keyword evidence="5" id="KW-0378">Hydrolase</keyword>
<dbReference type="EMBL" id="SHKW01000001">
    <property type="protein sequence ID" value="RZU42832.1"/>
    <property type="molecule type" value="Genomic_DNA"/>
</dbReference>
<evidence type="ECO:0000313" key="8">
    <source>
        <dbReference type="EMBL" id="RZU42832.1"/>
    </source>
</evidence>
<gene>
    <name evidence="8" type="ORF">BDD14_4428</name>
</gene>
<dbReference type="RefSeq" id="WP_242618094.1">
    <property type="nucleotide sequence ID" value="NZ_SHKW01000001.1"/>
</dbReference>
<comment type="similarity">
    <text evidence="2">Belongs to the class-D beta-lactamase family.</text>
</comment>
<organism evidence="8 9">
    <name type="scientific">Edaphobacter modestus</name>
    <dbReference type="NCBI Taxonomy" id="388466"/>
    <lineage>
        <taxon>Bacteria</taxon>
        <taxon>Pseudomonadati</taxon>
        <taxon>Acidobacteriota</taxon>
        <taxon>Terriglobia</taxon>
        <taxon>Terriglobales</taxon>
        <taxon>Acidobacteriaceae</taxon>
        <taxon>Edaphobacter</taxon>
    </lineage>
</organism>
<feature type="domain" description="Penicillin-binding protein transpeptidase" evidence="7">
    <location>
        <begin position="120"/>
        <end position="373"/>
    </location>
</feature>
<dbReference type="GO" id="GO:0005886">
    <property type="term" value="C:plasma membrane"/>
    <property type="evidence" value="ECO:0007669"/>
    <property type="project" value="TreeGrafter"/>
</dbReference>
<comment type="caution">
    <text evidence="8">The sequence shown here is derived from an EMBL/GenBank/DDBJ whole genome shotgun (WGS) entry which is preliminary data.</text>
</comment>
<dbReference type="InterPro" id="IPR012338">
    <property type="entry name" value="Beta-lactam/transpept-like"/>
</dbReference>
<dbReference type="InterPro" id="IPR050515">
    <property type="entry name" value="Beta-lactam/transpept"/>
</dbReference>
<dbReference type="Pfam" id="PF00905">
    <property type="entry name" value="Transpeptidase"/>
    <property type="match status" value="1"/>
</dbReference>
<reference evidence="8 9" key="1">
    <citation type="submission" date="2019-02" db="EMBL/GenBank/DDBJ databases">
        <title>Genomic Encyclopedia of Archaeal and Bacterial Type Strains, Phase II (KMG-II): from individual species to whole genera.</title>
        <authorList>
            <person name="Goeker M."/>
        </authorList>
    </citation>
    <scope>NUCLEOTIDE SEQUENCE [LARGE SCALE GENOMIC DNA]</scope>
    <source>
        <strain evidence="8 9">DSM 18101</strain>
    </source>
</reference>
<evidence type="ECO:0000256" key="4">
    <source>
        <dbReference type="ARBA" id="ARBA00022729"/>
    </source>
</evidence>
<evidence type="ECO:0000256" key="6">
    <source>
        <dbReference type="ARBA" id="ARBA00023251"/>
    </source>
</evidence>
<keyword evidence="4" id="KW-0732">Signal</keyword>
<evidence type="ECO:0000256" key="3">
    <source>
        <dbReference type="ARBA" id="ARBA00012865"/>
    </source>
</evidence>
<dbReference type="GO" id="GO:0046677">
    <property type="term" value="P:response to antibiotic"/>
    <property type="evidence" value="ECO:0007669"/>
    <property type="project" value="UniProtKB-KW"/>
</dbReference>
<dbReference type="Gene3D" id="3.40.710.10">
    <property type="entry name" value="DD-peptidase/beta-lactamase superfamily"/>
    <property type="match status" value="1"/>
</dbReference>
<dbReference type="Proteomes" id="UP000292958">
    <property type="component" value="Unassembled WGS sequence"/>
</dbReference>
<evidence type="ECO:0000256" key="5">
    <source>
        <dbReference type="ARBA" id="ARBA00022801"/>
    </source>
</evidence>
<dbReference type="PANTHER" id="PTHR30627:SF6">
    <property type="entry name" value="BETA-LACTAMASE YBXI-RELATED"/>
    <property type="match status" value="1"/>
</dbReference>
<dbReference type="GO" id="GO:0008658">
    <property type="term" value="F:penicillin binding"/>
    <property type="evidence" value="ECO:0007669"/>
    <property type="project" value="InterPro"/>
</dbReference>
<sequence length="407" mass="43554">MSKWVRVIGGVLLSLVMGSVGEVWAITSSGSVKHHSAGTTRVAAKKTTTSSKRAGKKVVKKTVSGRRRGARTKLAVRRTRYYERFSASSFADNLTLGDVTDGEDPIVRAAAIEALGNMNGTALAIDPSSGRILAMVNQKLALSRGAEPCSTIKLTVALAALEEGIVKRDTPVNLGGRYRLTLTEALAHSNNAYFETLGRSLGFERVKHYANQFGLGELAGYNIQGEQLGTYPDEVLPAKLGGVGRMCSFGESVSMTPLQLGALVSAIANGGTLYYLQHPENGIDIAAFQPRVKRQLNIAPLIPEIVDGMQGAVMYGTARSLRANFSEFPVMGKTGTCSNNGTRFGWFGSYADTPNGRIVTVFFLEGGRPTFGPKAAELTGQFYRALWDKSYFHPKTQEASGALGGSE</sequence>
<dbReference type="GO" id="GO:0071555">
    <property type="term" value="P:cell wall organization"/>
    <property type="evidence" value="ECO:0007669"/>
    <property type="project" value="TreeGrafter"/>
</dbReference>